<dbReference type="InterPro" id="IPR011846">
    <property type="entry name" value="Cyd_oper_YbgE"/>
</dbReference>
<name>A0A0F9N1W7_9ZZZZ</name>
<dbReference type="AlphaFoldDB" id="A0A0F9N1W7"/>
<keyword evidence="1" id="KW-1133">Transmembrane helix</keyword>
<gene>
    <name evidence="2" type="ORF">LCGC14_1005440</name>
</gene>
<proteinExistence type="predicted"/>
<evidence type="ECO:0000313" key="2">
    <source>
        <dbReference type="EMBL" id="KKN13525.1"/>
    </source>
</evidence>
<dbReference type="EMBL" id="LAZR01003914">
    <property type="protein sequence ID" value="KKN13525.1"/>
    <property type="molecule type" value="Genomic_DNA"/>
</dbReference>
<feature type="transmembrane region" description="Helical" evidence="1">
    <location>
        <begin position="55"/>
        <end position="75"/>
    </location>
</feature>
<dbReference type="Pfam" id="PF09600">
    <property type="entry name" value="Cyd_oper_YbgE"/>
    <property type="match status" value="1"/>
</dbReference>
<evidence type="ECO:0008006" key="3">
    <source>
        <dbReference type="Google" id="ProtNLM"/>
    </source>
</evidence>
<evidence type="ECO:0000256" key="1">
    <source>
        <dbReference type="SAM" id="Phobius"/>
    </source>
</evidence>
<protein>
    <recommendedName>
        <fullName evidence="3">Cyd operon protein YbgE</fullName>
    </recommendedName>
</protein>
<organism evidence="2">
    <name type="scientific">marine sediment metagenome</name>
    <dbReference type="NCBI Taxonomy" id="412755"/>
    <lineage>
        <taxon>unclassified sequences</taxon>
        <taxon>metagenomes</taxon>
        <taxon>ecological metagenomes</taxon>
    </lineage>
</organism>
<comment type="caution">
    <text evidence="2">The sequence shown here is derived from an EMBL/GenBank/DDBJ whole genome shotgun (WGS) entry which is preliminary data.</text>
</comment>
<feature type="transmembrane region" description="Helical" evidence="1">
    <location>
        <begin position="29"/>
        <end position="48"/>
    </location>
</feature>
<accession>A0A0F9N1W7</accession>
<reference evidence="2" key="1">
    <citation type="journal article" date="2015" name="Nature">
        <title>Complex archaea that bridge the gap between prokaryotes and eukaryotes.</title>
        <authorList>
            <person name="Spang A."/>
            <person name="Saw J.H."/>
            <person name="Jorgensen S.L."/>
            <person name="Zaremba-Niedzwiedzka K."/>
            <person name="Martijn J."/>
            <person name="Lind A.E."/>
            <person name="van Eijk R."/>
            <person name="Schleper C."/>
            <person name="Guy L."/>
            <person name="Ettema T.J."/>
        </authorList>
    </citation>
    <scope>NUCLEOTIDE SEQUENCE</scope>
</reference>
<keyword evidence="1" id="KW-0472">Membrane</keyword>
<sequence length="76" mass="8262">MLALGLSIAILILPNTLLADSGKADHNLLMVLLTGVCIGFIHGMGFSPQNTIWRYILSPIIAWPIMLFGIIEMALI</sequence>
<keyword evidence="1" id="KW-0812">Transmembrane</keyword>